<dbReference type="InterPro" id="IPR036866">
    <property type="entry name" value="RibonucZ/Hydroxyglut_hydro"/>
</dbReference>
<gene>
    <name evidence="2" type="ORF">UX60_C0025G0003</name>
</gene>
<dbReference type="Pfam" id="PF00753">
    <property type="entry name" value="Lactamase_B"/>
    <property type="match status" value="1"/>
</dbReference>
<name>A0A0G1SN17_9BACT</name>
<evidence type="ECO:0000313" key="2">
    <source>
        <dbReference type="EMBL" id="KKU43448.1"/>
    </source>
</evidence>
<dbReference type="InterPro" id="IPR001279">
    <property type="entry name" value="Metallo-B-lactamas"/>
</dbReference>
<dbReference type="CDD" id="cd07731">
    <property type="entry name" value="ComA-like_MBL-fold"/>
    <property type="match status" value="1"/>
</dbReference>
<comment type="caution">
    <text evidence="2">The sequence shown here is derived from an EMBL/GenBank/DDBJ whole genome shotgun (WGS) entry which is preliminary data.</text>
</comment>
<feature type="domain" description="Metallo-beta-lactamase" evidence="1">
    <location>
        <begin position="45"/>
        <end position="243"/>
    </location>
</feature>
<dbReference type="PANTHER" id="PTHR30619">
    <property type="entry name" value="DNA INTERNALIZATION/COMPETENCE PROTEIN COMEC/REC2"/>
    <property type="match status" value="1"/>
</dbReference>
<dbReference type="SUPFAM" id="SSF56281">
    <property type="entry name" value="Metallo-hydrolase/oxidoreductase"/>
    <property type="match status" value="1"/>
</dbReference>
<protein>
    <recommendedName>
        <fullName evidence="1">Metallo-beta-lactamase domain-containing protein</fullName>
    </recommendedName>
</protein>
<evidence type="ECO:0000259" key="1">
    <source>
        <dbReference type="SMART" id="SM00849"/>
    </source>
</evidence>
<dbReference type="SMART" id="SM00849">
    <property type="entry name" value="Lactamase_B"/>
    <property type="match status" value="1"/>
</dbReference>
<reference evidence="2 3" key="1">
    <citation type="journal article" date="2015" name="Nature">
        <title>rRNA introns, odd ribosomes, and small enigmatic genomes across a large radiation of phyla.</title>
        <authorList>
            <person name="Brown C.T."/>
            <person name="Hug L.A."/>
            <person name="Thomas B.C."/>
            <person name="Sharon I."/>
            <person name="Castelle C.J."/>
            <person name="Singh A."/>
            <person name="Wilkins M.J."/>
            <person name="Williams K.H."/>
            <person name="Banfield J.F."/>
        </authorList>
    </citation>
    <scope>NUCLEOTIDE SEQUENCE [LARGE SCALE GENOMIC DNA]</scope>
</reference>
<dbReference type="Proteomes" id="UP000034487">
    <property type="component" value="Unassembled WGS sequence"/>
</dbReference>
<sequence>MLGKNKALQFIIALPFLLLITFGASQFQAAERDSSLRLWFLDVGQGDSALFDTNDGHQILIDGGPNTSVLSQLSKAMPLTDKEIDLVIVSHNHADHLAGINAVLERYKVDRIWISGASYDSATYKEFIALVAEKNIKTEDVTAGKTFSVSGLTGISLHPLESFASRAPENPHDASVVTYWQYGATTAVLTGDAESEHETEMLGRGIVKHADILKVGHHGSNTSSSVPFLQAVWPKIAVISAGKDNRYGHPHQITLEHLQQLGIPVLRTDQDGTIRFDITPSGYSYKTGL</sequence>
<organism evidence="2 3">
    <name type="scientific">Berkelbacteria bacterium GW2011_GWA2_46_7</name>
    <dbReference type="NCBI Taxonomy" id="1618335"/>
    <lineage>
        <taxon>Bacteria</taxon>
        <taxon>Candidatus Berkelbacteria</taxon>
    </lineage>
</organism>
<dbReference type="AlphaFoldDB" id="A0A0G1SN17"/>
<dbReference type="Gene3D" id="3.60.15.10">
    <property type="entry name" value="Ribonuclease Z/Hydroxyacylglutathione hydrolase-like"/>
    <property type="match status" value="1"/>
</dbReference>
<proteinExistence type="predicted"/>
<dbReference type="EMBL" id="LCMV01000025">
    <property type="protein sequence ID" value="KKU43448.1"/>
    <property type="molecule type" value="Genomic_DNA"/>
</dbReference>
<dbReference type="InterPro" id="IPR052159">
    <property type="entry name" value="Competence_DNA_uptake"/>
</dbReference>
<accession>A0A0G1SN17</accession>
<dbReference type="PANTHER" id="PTHR30619:SF1">
    <property type="entry name" value="RECOMBINATION PROTEIN 2"/>
    <property type="match status" value="1"/>
</dbReference>
<dbReference type="InterPro" id="IPR035681">
    <property type="entry name" value="ComA-like_MBL"/>
</dbReference>
<evidence type="ECO:0000313" key="3">
    <source>
        <dbReference type="Proteomes" id="UP000034487"/>
    </source>
</evidence>